<evidence type="ECO:0000313" key="2">
    <source>
        <dbReference type="EMBL" id="QHT21768.1"/>
    </source>
</evidence>
<keyword evidence="1" id="KW-0812">Transmembrane</keyword>
<name>A0A6C0DZ55_9ZZZZ</name>
<accession>A0A6C0DZ55</accession>
<proteinExistence type="predicted"/>
<dbReference type="AlphaFoldDB" id="A0A6C0DZ55"/>
<reference evidence="2" key="1">
    <citation type="journal article" date="2020" name="Nature">
        <title>Giant virus diversity and host interactions through global metagenomics.</title>
        <authorList>
            <person name="Schulz F."/>
            <person name="Roux S."/>
            <person name="Paez-Espino D."/>
            <person name="Jungbluth S."/>
            <person name="Walsh D.A."/>
            <person name="Denef V.J."/>
            <person name="McMahon K.D."/>
            <person name="Konstantinidis K.T."/>
            <person name="Eloe-Fadrosh E.A."/>
            <person name="Kyrpides N.C."/>
            <person name="Woyke T."/>
        </authorList>
    </citation>
    <scope>NUCLEOTIDE SEQUENCE</scope>
    <source>
        <strain evidence="2">GVMAG-M-3300023179-103</strain>
    </source>
</reference>
<dbReference type="EMBL" id="MN739697">
    <property type="protein sequence ID" value="QHT21768.1"/>
    <property type="molecule type" value="Genomic_DNA"/>
</dbReference>
<organism evidence="2">
    <name type="scientific">viral metagenome</name>
    <dbReference type="NCBI Taxonomy" id="1070528"/>
    <lineage>
        <taxon>unclassified sequences</taxon>
        <taxon>metagenomes</taxon>
        <taxon>organismal metagenomes</taxon>
    </lineage>
</organism>
<protein>
    <submittedName>
        <fullName evidence="2">Uncharacterized protein</fullName>
    </submittedName>
</protein>
<feature type="transmembrane region" description="Helical" evidence="1">
    <location>
        <begin position="55"/>
        <end position="88"/>
    </location>
</feature>
<evidence type="ECO:0000256" key="1">
    <source>
        <dbReference type="SAM" id="Phobius"/>
    </source>
</evidence>
<keyword evidence="1" id="KW-1133">Transmembrane helix</keyword>
<sequence>MKYQYLAILVILLLCFAQLINYLMRELMFLLFIIKTLYAIYNKTEENINDMLEFFIIYCVANISIIFEYIDFFCVGKLLLTFFVIMLLTNNEIKKKIHYNITQNTKVKDYVGIINDKINKLMLGLHNIIRKPIIIYKNLENNSNFYEIIEKIIKEN</sequence>
<keyword evidence="1" id="KW-0472">Membrane</keyword>